<reference evidence="1" key="1">
    <citation type="submission" date="2022-08" db="EMBL/GenBank/DDBJ databases">
        <title>Genome Sequence of Lecanicillium fungicola.</title>
        <authorList>
            <person name="Buettner E."/>
        </authorList>
    </citation>
    <scope>NUCLEOTIDE SEQUENCE</scope>
    <source>
        <strain evidence="1">Babe33</strain>
    </source>
</reference>
<organism evidence="1 2">
    <name type="scientific">Zarea fungicola</name>
    <dbReference type="NCBI Taxonomy" id="93591"/>
    <lineage>
        <taxon>Eukaryota</taxon>
        <taxon>Fungi</taxon>
        <taxon>Dikarya</taxon>
        <taxon>Ascomycota</taxon>
        <taxon>Pezizomycotina</taxon>
        <taxon>Sordariomycetes</taxon>
        <taxon>Hypocreomycetidae</taxon>
        <taxon>Hypocreales</taxon>
        <taxon>Cordycipitaceae</taxon>
        <taxon>Zarea</taxon>
    </lineage>
</organism>
<sequence length="772" mass="86296">METATEDPSINHWRRATFACARCHRRKVRCNVAASGPPCTNCRLDGHDCAVRPKSAVRATRYLSEQPFIHVSRRVKPKLQYKEDAHASQNPLSTGIRCHADGPVNNWDLESALTNFVASPTAPESIKSLDGLEDGSVRNVLVPFCVYPYLRATCLHRLQQADVAFLQSQNSLMIPMKPFLNVLVSHYFLYVHPLFPIVDEEEFWSIYRRKRGSEGYISLLVFQAMMFVACSYIPLAEAKKYGGESILDLRNSFYRRAKLLFDFGVEDDPLALSQAAALLTHQSTETDYSSNSTWLAVAIQHARTAGSHLYDSELAETPYKRSDLKRLWWSLAIRDRMLAVGMRRPLQIPPTVFDFAARQPLVCQDLSGETTASSVYGPATKTILFKMLTNLCLLVVAVTNLVQIVYPADAAVQDQKEMVSHLSAMAEVRNDLNLWKARAIQLSRRDLETHKSVPFYDRLVYLYYETARLALYHHTPLWLHHGPAKDGQNELIDTITTINDMMQKFSENNTVEQLPLSVLSHTALPQMVVNFGRQLALGAEDHSAEDKTLETYDELNSQCKLRFGISHISIWAAKSFQLLSVSAASSPARPGREVSFTGTPSSQGLDHPHLLSSHPKLYYQLANIIDTSLANGKSDLDTNPLLLMTYPMGISRQLEFVADLQPAAATPINSSQPTFSSYATSPAPNMSPHSQSDYEMGQAVAMTTEKPIRRGNIWPEQLANGIVGAHQFDGTLDEQFAVGSVIEEESEPSYNEKMVNTTVDGLIWRHIGLFGA</sequence>
<keyword evidence="2" id="KW-1185">Reference proteome</keyword>
<comment type="caution">
    <text evidence="1">The sequence shown here is derived from an EMBL/GenBank/DDBJ whole genome shotgun (WGS) entry which is preliminary data.</text>
</comment>
<dbReference type="Proteomes" id="UP001143910">
    <property type="component" value="Unassembled WGS sequence"/>
</dbReference>
<name>A0ACC1NKS1_9HYPO</name>
<protein>
    <submittedName>
        <fullName evidence="1">Uncharacterized protein</fullName>
    </submittedName>
</protein>
<accession>A0ACC1NKS1</accession>
<gene>
    <name evidence="1" type="ORF">NQ176_g2952</name>
</gene>
<evidence type="ECO:0000313" key="1">
    <source>
        <dbReference type="EMBL" id="KAJ2979925.1"/>
    </source>
</evidence>
<evidence type="ECO:0000313" key="2">
    <source>
        <dbReference type="Proteomes" id="UP001143910"/>
    </source>
</evidence>
<proteinExistence type="predicted"/>
<dbReference type="EMBL" id="JANJQO010000241">
    <property type="protein sequence ID" value="KAJ2979925.1"/>
    <property type="molecule type" value="Genomic_DNA"/>
</dbReference>